<keyword evidence="3" id="KW-0540">Nuclease</keyword>
<dbReference type="STRING" id="1901.BB341_22960"/>
<dbReference type="FunFam" id="1.10.30.50:FF:000003">
    <property type="entry name" value="HNH endonuclease"/>
    <property type="match status" value="1"/>
</dbReference>
<feature type="domain" description="HNH nuclease" evidence="2">
    <location>
        <begin position="97"/>
        <end position="146"/>
    </location>
</feature>
<dbReference type="CDD" id="cd00085">
    <property type="entry name" value="HNHc"/>
    <property type="match status" value="1"/>
</dbReference>
<dbReference type="PANTHER" id="PTHR33877:SF2">
    <property type="entry name" value="OS07G0170200 PROTEIN"/>
    <property type="match status" value="1"/>
</dbReference>
<dbReference type="SMART" id="SM00507">
    <property type="entry name" value="HNHc"/>
    <property type="match status" value="1"/>
</dbReference>
<evidence type="ECO:0000256" key="1">
    <source>
        <dbReference type="SAM" id="MobiDB-lite"/>
    </source>
</evidence>
<dbReference type="AlphaFoldDB" id="E2PXG2"/>
<evidence type="ECO:0000313" key="3">
    <source>
        <dbReference type="EMBL" id="EFG06084.1"/>
    </source>
</evidence>
<evidence type="ECO:0000313" key="4">
    <source>
        <dbReference type="Proteomes" id="UP000002357"/>
    </source>
</evidence>
<dbReference type="Gene3D" id="1.10.30.50">
    <property type="match status" value="1"/>
</dbReference>
<dbReference type="GO" id="GO:0004519">
    <property type="term" value="F:endonuclease activity"/>
    <property type="evidence" value="ECO:0007669"/>
    <property type="project" value="UniProtKB-KW"/>
</dbReference>
<organism evidence="3 4">
    <name type="scientific">Streptomyces clavuligerus</name>
    <dbReference type="NCBI Taxonomy" id="1901"/>
    <lineage>
        <taxon>Bacteria</taxon>
        <taxon>Bacillati</taxon>
        <taxon>Actinomycetota</taxon>
        <taxon>Actinomycetes</taxon>
        <taxon>Kitasatosporales</taxon>
        <taxon>Streptomycetaceae</taxon>
        <taxon>Streptomyces</taxon>
    </lineage>
</organism>
<dbReference type="Proteomes" id="UP000002357">
    <property type="component" value="Chromosome"/>
</dbReference>
<accession>E2PXG2</accession>
<name>E2PXG2_STRCL</name>
<gene>
    <name evidence="3" type="ORF">SCLAV_1006</name>
</gene>
<dbReference type="PANTHER" id="PTHR33877">
    <property type="entry name" value="SLL1193 PROTEIN"/>
    <property type="match status" value="1"/>
</dbReference>
<dbReference type="InterPro" id="IPR003615">
    <property type="entry name" value="HNH_nuc"/>
</dbReference>
<dbReference type="EMBL" id="CM000913">
    <property type="protein sequence ID" value="EFG06084.1"/>
    <property type="molecule type" value="Genomic_DNA"/>
</dbReference>
<dbReference type="GO" id="GO:0008270">
    <property type="term" value="F:zinc ion binding"/>
    <property type="evidence" value="ECO:0007669"/>
    <property type="project" value="InterPro"/>
</dbReference>
<reference evidence="3 4" key="1">
    <citation type="journal article" date="2010" name="Genome Biol. Evol.">
        <title>The sequence of a 1.8-mb bacterial linear plasmid reveals a rich evolutionary reservoir of secondary metabolic pathways.</title>
        <authorList>
            <person name="Medema M.H."/>
            <person name="Trefzer A."/>
            <person name="Kovalchuk A."/>
            <person name="van den Berg M."/>
            <person name="Mueller U."/>
            <person name="Heijne W."/>
            <person name="Wu L."/>
            <person name="Alam M.T."/>
            <person name="Ronning C.M."/>
            <person name="Nierman W.C."/>
            <person name="Bovenberg R.A.L."/>
            <person name="Breitling R."/>
            <person name="Takano E."/>
        </authorList>
    </citation>
    <scope>NUCLEOTIDE SEQUENCE [LARGE SCALE GENOMIC DNA]</scope>
    <source>
        <strain evidence="4">ATCC 27064 / DSM 738 / JCM 4710 / NBRC 13307 / NCIMB 12785 / NRRL 3585 / VKM Ac-602</strain>
    </source>
</reference>
<keyword evidence="3" id="KW-0378">Hydrolase</keyword>
<feature type="region of interest" description="Disordered" evidence="1">
    <location>
        <begin position="1"/>
        <end position="23"/>
    </location>
</feature>
<dbReference type="InterPro" id="IPR052892">
    <property type="entry name" value="NA-targeting_endonuclease"/>
</dbReference>
<proteinExistence type="predicted"/>
<dbReference type="InterPro" id="IPR002711">
    <property type="entry name" value="HNH"/>
</dbReference>
<protein>
    <submittedName>
        <fullName evidence="3">Endonuclease</fullName>
    </submittedName>
</protein>
<keyword evidence="3" id="KW-0255">Endonuclease</keyword>
<keyword evidence="4" id="KW-1185">Reference proteome</keyword>
<dbReference type="GO" id="GO:0003676">
    <property type="term" value="F:nucleic acid binding"/>
    <property type="evidence" value="ECO:0007669"/>
    <property type="project" value="InterPro"/>
</dbReference>
<dbReference type="eggNOG" id="COG1403">
    <property type="taxonomic scope" value="Bacteria"/>
</dbReference>
<evidence type="ECO:0000259" key="2">
    <source>
        <dbReference type="SMART" id="SM00507"/>
    </source>
</evidence>
<sequence>MSIVTRPARVDPQPARGRARQTEVGDMRDTLVLNASFEPLSTVSLHRAVILVLQDKAVVEQAHPGLRMRAAAVDLPVPQVIRLCRYVRVPFRRQAPWSRRGVLARDQHRCAYCGRRATTVDHVVPRSHGGADSWLNTVASCAEDNHRKADRTPEQAGMPLLRQPFVPSPTDAMLLGMRAGERSALPEWLVARSAA</sequence>
<dbReference type="Pfam" id="PF01844">
    <property type="entry name" value="HNH"/>
    <property type="match status" value="1"/>
</dbReference>